<evidence type="ECO:0000313" key="4">
    <source>
        <dbReference type="Proteomes" id="UP001500603"/>
    </source>
</evidence>
<dbReference type="Pfam" id="PF14155">
    <property type="entry name" value="DUF4307"/>
    <property type="match status" value="1"/>
</dbReference>
<evidence type="ECO:0000313" key="3">
    <source>
        <dbReference type="EMBL" id="GAA5042682.1"/>
    </source>
</evidence>
<dbReference type="Proteomes" id="UP001500603">
    <property type="component" value="Unassembled WGS sequence"/>
</dbReference>
<evidence type="ECO:0000256" key="2">
    <source>
        <dbReference type="SAM" id="Phobius"/>
    </source>
</evidence>
<dbReference type="RefSeq" id="WP_345493175.1">
    <property type="nucleotide sequence ID" value="NZ_BAABJM010000001.1"/>
</dbReference>
<feature type="region of interest" description="Disordered" evidence="1">
    <location>
        <begin position="1"/>
        <end position="30"/>
    </location>
</feature>
<protein>
    <submittedName>
        <fullName evidence="3">DUF4307 domain-containing protein</fullName>
    </submittedName>
</protein>
<evidence type="ECO:0000256" key="1">
    <source>
        <dbReference type="SAM" id="MobiDB-lite"/>
    </source>
</evidence>
<reference evidence="4" key="1">
    <citation type="journal article" date="2019" name="Int. J. Syst. Evol. Microbiol.">
        <title>The Global Catalogue of Microorganisms (GCM) 10K type strain sequencing project: providing services to taxonomists for standard genome sequencing and annotation.</title>
        <authorList>
            <consortium name="The Broad Institute Genomics Platform"/>
            <consortium name="The Broad Institute Genome Sequencing Center for Infectious Disease"/>
            <person name="Wu L."/>
            <person name="Ma J."/>
        </authorList>
    </citation>
    <scope>NUCLEOTIDE SEQUENCE [LARGE SCALE GENOMIC DNA]</scope>
    <source>
        <strain evidence="4">JCM 18298</strain>
    </source>
</reference>
<name>A0ABP9JU72_9NOCA</name>
<gene>
    <name evidence="3" type="ORF">GCM10023318_03330</name>
</gene>
<keyword evidence="4" id="KW-1185">Reference proteome</keyword>
<keyword evidence="2" id="KW-0812">Transmembrane</keyword>
<accession>A0ABP9JU72</accession>
<proteinExistence type="predicted"/>
<sequence length="156" mass="16837">MSDPAPETAGDVHGAATTTASRQTDRYGAPPPVRRRWIAAALGVVVVVVGLAIAYVGYRNFGPKQIEPEQLGYTVVDDSTLTVNIKVTRADPQRPVVCLVRAMDRDSNEVGRREVLIEPSPTSTVQLTTTVRSTSRPSAGDIFACSEQVPDYLRAQ</sequence>
<dbReference type="EMBL" id="BAABJM010000001">
    <property type="protein sequence ID" value="GAA5042682.1"/>
    <property type="molecule type" value="Genomic_DNA"/>
</dbReference>
<dbReference type="InterPro" id="IPR025443">
    <property type="entry name" value="DUF4307"/>
</dbReference>
<organism evidence="3 4">
    <name type="scientific">Nocardia callitridis</name>
    <dbReference type="NCBI Taxonomy" id="648753"/>
    <lineage>
        <taxon>Bacteria</taxon>
        <taxon>Bacillati</taxon>
        <taxon>Actinomycetota</taxon>
        <taxon>Actinomycetes</taxon>
        <taxon>Mycobacteriales</taxon>
        <taxon>Nocardiaceae</taxon>
        <taxon>Nocardia</taxon>
    </lineage>
</organism>
<keyword evidence="2" id="KW-0472">Membrane</keyword>
<keyword evidence="2" id="KW-1133">Transmembrane helix</keyword>
<feature type="transmembrane region" description="Helical" evidence="2">
    <location>
        <begin position="37"/>
        <end position="58"/>
    </location>
</feature>
<comment type="caution">
    <text evidence="3">The sequence shown here is derived from an EMBL/GenBank/DDBJ whole genome shotgun (WGS) entry which is preliminary data.</text>
</comment>